<feature type="transmembrane region" description="Helical" evidence="6">
    <location>
        <begin position="15"/>
        <end position="36"/>
    </location>
</feature>
<dbReference type="PROSITE" id="PS50850">
    <property type="entry name" value="MFS"/>
    <property type="match status" value="1"/>
</dbReference>
<feature type="transmembrane region" description="Helical" evidence="6">
    <location>
        <begin position="171"/>
        <end position="189"/>
    </location>
</feature>
<comment type="caution">
    <text evidence="8">The sequence shown here is derived from an EMBL/GenBank/DDBJ whole genome shotgun (WGS) entry which is preliminary data.</text>
</comment>
<evidence type="ECO:0000256" key="5">
    <source>
        <dbReference type="ARBA" id="ARBA00023136"/>
    </source>
</evidence>
<organism evidence="8 9">
    <name type="scientific">Paenibacillus eucommiae</name>
    <dbReference type="NCBI Taxonomy" id="1355755"/>
    <lineage>
        <taxon>Bacteria</taxon>
        <taxon>Bacillati</taxon>
        <taxon>Bacillota</taxon>
        <taxon>Bacilli</taxon>
        <taxon>Bacillales</taxon>
        <taxon>Paenibacillaceae</taxon>
        <taxon>Paenibacillus</taxon>
    </lineage>
</organism>
<dbReference type="SUPFAM" id="SSF103473">
    <property type="entry name" value="MFS general substrate transporter"/>
    <property type="match status" value="1"/>
</dbReference>
<keyword evidence="5 6" id="KW-0472">Membrane</keyword>
<feature type="transmembrane region" description="Helical" evidence="6">
    <location>
        <begin position="56"/>
        <end position="73"/>
    </location>
</feature>
<dbReference type="RefSeq" id="WP_209972683.1">
    <property type="nucleotide sequence ID" value="NZ_JAGGLB010000011.1"/>
</dbReference>
<dbReference type="Pfam" id="PF07690">
    <property type="entry name" value="MFS_1"/>
    <property type="match status" value="1"/>
</dbReference>
<dbReference type="EMBL" id="JAGGLB010000011">
    <property type="protein sequence ID" value="MBP1991963.1"/>
    <property type="molecule type" value="Genomic_DNA"/>
</dbReference>
<evidence type="ECO:0000256" key="2">
    <source>
        <dbReference type="ARBA" id="ARBA00022448"/>
    </source>
</evidence>
<keyword evidence="4 6" id="KW-1133">Transmembrane helix</keyword>
<feature type="transmembrane region" description="Helical" evidence="6">
    <location>
        <begin position="140"/>
        <end position="159"/>
    </location>
</feature>
<name>A0ABS4IWS1_9BACL</name>
<dbReference type="PANTHER" id="PTHR23520">
    <property type="entry name" value="TRANSPORTER, PUTATIVE (AFU_ORTHOLOGUE AFUA_3G04000)-RELATED"/>
    <property type="match status" value="1"/>
</dbReference>
<dbReference type="Proteomes" id="UP001519287">
    <property type="component" value="Unassembled WGS sequence"/>
</dbReference>
<gene>
    <name evidence="8" type="ORF">J2Z66_003571</name>
</gene>
<feature type="domain" description="Major facilitator superfamily (MFS) profile" evidence="7">
    <location>
        <begin position="14"/>
        <end position="416"/>
    </location>
</feature>
<dbReference type="PANTHER" id="PTHR23520:SF5">
    <property type="entry name" value="TRANSPORTER, PUTATIVE (AFU_ORTHOLOGUE AFUA_3G04000)-RELATED"/>
    <property type="match status" value="1"/>
</dbReference>
<evidence type="ECO:0000259" key="7">
    <source>
        <dbReference type="PROSITE" id="PS50850"/>
    </source>
</evidence>
<evidence type="ECO:0000256" key="1">
    <source>
        <dbReference type="ARBA" id="ARBA00004651"/>
    </source>
</evidence>
<feature type="transmembrane region" description="Helical" evidence="6">
    <location>
        <begin position="274"/>
        <end position="296"/>
    </location>
</feature>
<comment type="subcellular location">
    <subcellularLocation>
        <location evidence="1">Cell membrane</location>
        <topology evidence="1">Multi-pass membrane protein</topology>
    </subcellularLocation>
</comment>
<keyword evidence="9" id="KW-1185">Reference proteome</keyword>
<feature type="transmembrane region" description="Helical" evidence="6">
    <location>
        <begin position="103"/>
        <end position="128"/>
    </location>
</feature>
<reference evidence="8 9" key="1">
    <citation type="submission" date="2021-03" db="EMBL/GenBank/DDBJ databases">
        <title>Genomic Encyclopedia of Type Strains, Phase IV (KMG-IV): sequencing the most valuable type-strain genomes for metagenomic binning, comparative biology and taxonomic classification.</title>
        <authorList>
            <person name="Goeker M."/>
        </authorList>
    </citation>
    <scope>NUCLEOTIDE SEQUENCE [LARGE SCALE GENOMIC DNA]</scope>
    <source>
        <strain evidence="8 9">DSM 26048</strain>
    </source>
</reference>
<dbReference type="InterPro" id="IPR020846">
    <property type="entry name" value="MFS_dom"/>
</dbReference>
<feature type="transmembrane region" description="Helical" evidence="6">
    <location>
        <begin position="308"/>
        <end position="334"/>
    </location>
</feature>
<evidence type="ECO:0000256" key="6">
    <source>
        <dbReference type="SAM" id="Phobius"/>
    </source>
</evidence>
<feature type="transmembrane region" description="Helical" evidence="6">
    <location>
        <begin position="394"/>
        <end position="412"/>
    </location>
</feature>
<evidence type="ECO:0000313" key="9">
    <source>
        <dbReference type="Proteomes" id="UP001519287"/>
    </source>
</evidence>
<dbReference type="Gene3D" id="1.20.1250.20">
    <property type="entry name" value="MFS general substrate transporter like domains"/>
    <property type="match status" value="2"/>
</dbReference>
<keyword evidence="2" id="KW-0813">Transport</keyword>
<dbReference type="InterPro" id="IPR036259">
    <property type="entry name" value="MFS_trans_sf"/>
</dbReference>
<evidence type="ECO:0000313" key="8">
    <source>
        <dbReference type="EMBL" id="MBP1991963.1"/>
    </source>
</evidence>
<feature type="transmembrane region" description="Helical" evidence="6">
    <location>
        <begin position="237"/>
        <end position="254"/>
    </location>
</feature>
<keyword evidence="3 6" id="KW-0812">Transmembrane</keyword>
<evidence type="ECO:0000256" key="3">
    <source>
        <dbReference type="ARBA" id="ARBA00022692"/>
    </source>
</evidence>
<feature type="transmembrane region" description="Helical" evidence="6">
    <location>
        <begin position="80"/>
        <end position="97"/>
    </location>
</feature>
<sequence>MWNTLRNMFEISPGVRWFVITEALLGIGTGMFQLVLNLHLIDMRLDEKQIGELTSVGALLMGLVSIPAGLLAGWAGRKKLLVIGVVLIGLSYMGFGLGHSIPVFYAAQIVLTIGTTLLVTSEIQLLYYYSRSQKEEIRAFSLYFAIFTLFVGVGTLLGGFMPKWLEGGTTIYQWTLYAAAGMMVTGGVLRGMLLPPEMKLGAEQQPGTVLHPDLQPDPGFIKNPEVQRNKRKMPGRAVWVLSLFTLLGGMAFGFTGPYMNMIVKFGFNWADTTVSLVLTGAGLFSFVGSMLMPILLERHGISKSFHYVYLTNIVLTVLLFMTFPPFLFGALILLRSGSFTLLTNMSDSQAMSCISQGERNLFAGMRTVFRSIGTAIASYATGIMLASKHYTLPFLFTAAIILVGYAFFLIWIRPLFLAQAKETRPYLA</sequence>
<evidence type="ECO:0000256" key="4">
    <source>
        <dbReference type="ARBA" id="ARBA00022989"/>
    </source>
</evidence>
<accession>A0ABS4IWS1</accession>
<protein>
    <submittedName>
        <fullName evidence="8">MFS family permease</fullName>
    </submittedName>
</protein>
<dbReference type="InterPro" id="IPR011701">
    <property type="entry name" value="MFS"/>
</dbReference>
<proteinExistence type="predicted"/>